<dbReference type="Proteomes" id="UP000011668">
    <property type="component" value="Unassembled WGS sequence"/>
</dbReference>
<dbReference type="EMBL" id="AFRT01002118">
    <property type="protein sequence ID" value="ELU38593.1"/>
    <property type="molecule type" value="Genomic_DNA"/>
</dbReference>
<keyword evidence="2" id="KW-1185">Reference proteome</keyword>
<dbReference type="AlphaFoldDB" id="L8WP92"/>
<organism evidence="1 2">
    <name type="scientific">Thanatephorus cucumeris (strain AG1-IA)</name>
    <name type="common">Rice sheath blight fungus</name>
    <name type="synonym">Rhizoctonia solani</name>
    <dbReference type="NCBI Taxonomy" id="983506"/>
    <lineage>
        <taxon>Eukaryota</taxon>
        <taxon>Fungi</taxon>
        <taxon>Dikarya</taxon>
        <taxon>Basidiomycota</taxon>
        <taxon>Agaricomycotina</taxon>
        <taxon>Agaricomycetes</taxon>
        <taxon>Cantharellales</taxon>
        <taxon>Ceratobasidiaceae</taxon>
        <taxon>Rhizoctonia</taxon>
        <taxon>Rhizoctonia solani AG-1</taxon>
    </lineage>
</organism>
<dbReference type="HOGENOM" id="CLU_1908121_0_0_1"/>
<name>L8WP92_THACA</name>
<proteinExistence type="predicted"/>
<evidence type="ECO:0000313" key="2">
    <source>
        <dbReference type="Proteomes" id="UP000011668"/>
    </source>
</evidence>
<gene>
    <name evidence="1" type="ORF">AG1IA_07361</name>
</gene>
<evidence type="ECO:0000313" key="1">
    <source>
        <dbReference type="EMBL" id="ELU38593.1"/>
    </source>
</evidence>
<sequence>MLDSEFARAITCRPEAKDLRHRALVDSTDGSLYKKRRVTVLCNNTYGVVIKQIDVVENGYSATKSRGDQIRVERLGAHQARVCDPTRALKWDPGSTGCVSSQRLCRVGRIERPSARDGMDRVVSSGQTCFGGV</sequence>
<protein>
    <submittedName>
        <fullName evidence="1">Uncharacterized protein</fullName>
    </submittedName>
</protein>
<accession>L8WP92</accession>
<comment type="caution">
    <text evidence="1">The sequence shown here is derived from an EMBL/GenBank/DDBJ whole genome shotgun (WGS) entry which is preliminary data.</text>
</comment>
<reference evidence="1 2" key="1">
    <citation type="journal article" date="2013" name="Nat. Commun.">
        <title>The evolution and pathogenic mechanisms of the rice sheath blight pathogen.</title>
        <authorList>
            <person name="Zheng A."/>
            <person name="Lin R."/>
            <person name="Xu L."/>
            <person name="Qin P."/>
            <person name="Tang C."/>
            <person name="Ai P."/>
            <person name="Zhang D."/>
            <person name="Liu Y."/>
            <person name="Sun Z."/>
            <person name="Feng H."/>
            <person name="Wang Y."/>
            <person name="Chen Y."/>
            <person name="Liang X."/>
            <person name="Fu R."/>
            <person name="Li Q."/>
            <person name="Zhang J."/>
            <person name="Yu X."/>
            <person name="Xie Z."/>
            <person name="Ding L."/>
            <person name="Guan P."/>
            <person name="Tang J."/>
            <person name="Liang Y."/>
            <person name="Wang S."/>
            <person name="Deng Q."/>
            <person name="Li S."/>
            <person name="Zhu J."/>
            <person name="Wang L."/>
            <person name="Liu H."/>
            <person name="Li P."/>
        </authorList>
    </citation>
    <scope>NUCLEOTIDE SEQUENCE [LARGE SCALE GENOMIC DNA]</scope>
    <source>
        <strain evidence="2">AG-1 IA</strain>
    </source>
</reference>